<feature type="domain" description="MannoseP isomerase/GMP-like beta-helix" evidence="12">
    <location>
        <begin position="326"/>
        <end position="379"/>
    </location>
</feature>
<dbReference type="SUPFAM" id="SSF51182">
    <property type="entry name" value="RmlC-like cupins"/>
    <property type="match status" value="1"/>
</dbReference>
<dbReference type="Gene3D" id="3.90.550.10">
    <property type="entry name" value="Spore Coat Polysaccharide Biosynthesis Protein SpsA, Chain A"/>
    <property type="match status" value="1"/>
</dbReference>
<dbReference type="InterPro" id="IPR051161">
    <property type="entry name" value="Mannose-6P_isomerase_type2"/>
</dbReference>
<feature type="domain" description="Mannose-6-phosphate isomerase type II C-terminal" evidence="11">
    <location>
        <begin position="386"/>
        <end position="497"/>
    </location>
</feature>
<dbReference type="InterPro" id="IPR049577">
    <property type="entry name" value="GMPP_N"/>
</dbReference>
<keyword evidence="6" id="KW-0342">GTP-binding</keyword>
<evidence type="ECO:0000259" key="12">
    <source>
        <dbReference type="Pfam" id="PF22640"/>
    </source>
</evidence>
<dbReference type="Proteomes" id="UP000243096">
    <property type="component" value="Unassembled WGS sequence"/>
</dbReference>
<evidence type="ECO:0000313" key="14">
    <source>
        <dbReference type="Proteomes" id="UP000243096"/>
    </source>
</evidence>
<name>A0A2P5KAZ6_9BURK</name>
<keyword evidence="3 13" id="KW-0808">Transferase</keyword>
<dbReference type="OrthoDB" id="9806359at2"/>
<dbReference type="NCBIfam" id="TIGR01479">
    <property type="entry name" value="GMP_PMI"/>
    <property type="match status" value="1"/>
</dbReference>
<dbReference type="CDD" id="cd02213">
    <property type="entry name" value="cupin_PMI_typeII_C"/>
    <property type="match status" value="1"/>
</dbReference>
<evidence type="ECO:0000313" key="13">
    <source>
        <dbReference type="EMBL" id="PPB83892.1"/>
    </source>
</evidence>
<organism evidence="13 14">
    <name type="scientific">Mycetohabitans endofungorum</name>
    <dbReference type="NCBI Taxonomy" id="417203"/>
    <lineage>
        <taxon>Bacteria</taxon>
        <taxon>Pseudomonadati</taxon>
        <taxon>Pseudomonadota</taxon>
        <taxon>Betaproteobacteria</taxon>
        <taxon>Burkholderiales</taxon>
        <taxon>Burkholderiaceae</taxon>
        <taxon>Mycetohabitans</taxon>
    </lineage>
</organism>
<dbReference type="GO" id="GO:0016853">
    <property type="term" value="F:isomerase activity"/>
    <property type="evidence" value="ECO:0007669"/>
    <property type="project" value="UniProtKB-KW"/>
</dbReference>
<dbReference type="GO" id="GO:0004475">
    <property type="term" value="F:mannose-1-phosphate guanylyltransferase (GTP) activity"/>
    <property type="evidence" value="ECO:0007669"/>
    <property type="project" value="UniProtKB-EC"/>
</dbReference>
<dbReference type="InterPro" id="IPR054566">
    <property type="entry name" value="ManC/GMP-like_b-helix"/>
</dbReference>
<dbReference type="Pfam" id="PF22640">
    <property type="entry name" value="ManC_GMP_beta-helix"/>
    <property type="match status" value="1"/>
</dbReference>
<feature type="domain" description="Nucleotidyl transferase" evidence="10">
    <location>
        <begin position="22"/>
        <end position="317"/>
    </location>
</feature>
<evidence type="ECO:0000256" key="2">
    <source>
        <dbReference type="ARBA" id="ARBA00012387"/>
    </source>
</evidence>
<sequence>MTGTEPTFTSSVSADAPPHLLPVILAGGSGTRLWPLSREHHPKQLIGLIADESLLTATARRLDGISSATLDDELLLVCGEHHRFMSAAQARASGKSARILLEPVARNTAPALTLAALDAQARHGDPVLVVMPADHAVTDPKAFQDAIALAARYAQAGAIATLGVLPRHAETGYGYIRIGAPVQHANSTLGGHAIERFVEKPHQELARQYLQSGEYWWNSGIFVVRASTWLAAIAALNPPMHAACEAAWRSGAEQAGGFFKADAVAFDACPSDSIDYAVMERLADPAGPGIQGVVVPLAAGWSDVGSWDAIWEILPKDAAGNVSRGRVIFEGTEDSFAHSEGRLIACVGLKDVVVIETADAVLVANKHDVQQVKAVVARLKSEQYVEAEDHRKVHRPWGYYDSIDHGERFQVKRIVVEPGKQLSLQMHYHRAEHWTVVRGTARVTCGDSTFLLSENESTYIPLGTVHRLENPGKTPLEIIEVQSGHYLGEDDIVRLDDQYGRASRPVAGTPDASGAHGAPGVSSTSGATPVATAHAAGVVDAAQATSDTAVSRAGGTPSATAAPRGGVSAWRAGR</sequence>
<dbReference type="InterPro" id="IPR014710">
    <property type="entry name" value="RmlC-like_jellyroll"/>
</dbReference>
<dbReference type="GO" id="GO:0000271">
    <property type="term" value="P:polysaccharide biosynthetic process"/>
    <property type="evidence" value="ECO:0007669"/>
    <property type="project" value="InterPro"/>
</dbReference>
<evidence type="ECO:0000256" key="9">
    <source>
        <dbReference type="SAM" id="MobiDB-lite"/>
    </source>
</evidence>
<evidence type="ECO:0000256" key="6">
    <source>
        <dbReference type="ARBA" id="ARBA00023134"/>
    </source>
</evidence>
<dbReference type="RefSeq" id="WP_104077171.1">
    <property type="nucleotide sequence ID" value="NZ_CP062178.1"/>
</dbReference>
<dbReference type="GO" id="GO:0005525">
    <property type="term" value="F:GTP binding"/>
    <property type="evidence" value="ECO:0007669"/>
    <property type="project" value="UniProtKB-KW"/>
</dbReference>
<keyword evidence="14" id="KW-1185">Reference proteome</keyword>
<dbReference type="CDD" id="cd02509">
    <property type="entry name" value="GDP-M1P_Guanylyltransferase"/>
    <property type="match status" value="1"/>
</dbReference>
<evidence type="ECO:0000259" key="11">
    <source>
        <dbReference type="Pfam" id="PF01050"/>
    </source>
</evidence>
<dbReference type="FunFam" id="3.90.550.10:FF:000046">
    <property type="entry name" value="Mannose-1-phosphate guanylyltransferase (GDP)"/>
    <property type="match status" value="1"/>
</dbReference>
<accession>A0A2P5KAZ6</accession>
<dbReference type="PANTHER" id="PTHR46390">
    <property type="entry name" value="MANNOSE-1-PHOSPHATE GUANYLYLTRANSFERASE"/>
    <property type="match status" value="1"/>
</dbReference>
<reference evidence="13 14" key="1">
    <citation type="submission" date="2018-01" db="EMBL/GenBank/DDBJ databases">
        <title>Genomic Encyclopedia of Type Strains, Phase III (KMG-III): the genomes of soil and plant-associated and newly described type strains.</title>
        <authorList>
            <person name="Whitman W."/>
        </authorList>
    </citation>
    <scope>NUCLEOTIDE SEQUENCE [LARGE SCALE GENOMIC DNA]</scope>
    <source>
        <strain evidence="13 14">HKI456</strain>
    </source>
</reference>
<dbReference type="InterPro" id="IPR006375">
    <property type="entry name" value="Man1P_GuaTrfase/Man6P_Isoase"/>
</dbReference>
<evidence type="ECO:0000256" key="5">
    <source>
        <dbReference type="ARBA" id="ARBA00022741"/>
    </source>
</evidence>
<feature type="region of interest" description="Disordered" evidence="9">
    <location>
        <begin position="502"/>
        <end position="528"/>
    </location>
</feature>
<feature type="region of interest" description="Disordered" evidence="9">
    <location>
        <begin position="542"/>
        <end position="574"/>
    </location>
</feature>
<dbReference type="EMBL" id="PRDW01000005">
    <property type="protein sequence ID" value="PPB83892.1"/>
    <property type="molecule type" value="Genomic_DNA"/>
</dbReference>
<evidence type="ECO:0000256" key="1">
    <source>
        <dbReference type="ARBA" id="ARBA00006115"/>
    </source>
</evidence>
<dbReference type="InterPro" id="IPR029044">
    <property type="entry name" value="Nucleotide-diphossugar_trans"/>
</dbReference>
<protein>
    <recommendedName>
        <fullName evidence="2">mannose-1-phosphate guanylyltransferase</fullName>
        <ecNumber evidence="2">2.7.7.13</ecNumber>
    </recommendedName>
</protein>
<keyword evidence="4 13" id="KW-0548">Nucleotidyltransferase</keyword>
<dbReference type="Pfam" id="PF01050">
    <property type="entry name" value="MannoseP_isomer"/>
    <property type="match status" value="1"/>
</dbReference>
<dbReference type="InterPro" id="IPR011051">
    <property type="entry name" value="RmlC_Cupin_sf"/>
</dbReference>
<evidence type="ECO:0000256" key="3">
    <source>
        <dbReference type="ARBA" id="ARBA00022679"/>
    </source>
</evidence>
<evidence type="ECO:0000259" key="10">
    <source>
        <dbReference type="Pfam" id="PF00483"/>
    </source>
</evidence>
<dbReference type="EC" id="2.7.7.13" evidence="2"/>
<comment type="caution">
    <text evidence="13">The sequence shown here is derived from an EMBL/GenBank/DDBJ whole genome shotgun (WGS) entry which is preliminary data.</text>
</comment>
<keyword evidence="5" id="KW-0547">Nucleotide-binding</keyword>
<dbReference type="InterPro" id="IPR005835">
    <property type="entry name" value="NTP_transferase_dom"/>
</dbReference>
<keyword evidence="13" id="KW-0413">Isomerase</keyword>
<dbReference type="Gene3D" id="2.60.120.10">
    <property type="entry name" value="Jelly Rolls"/>
    <property type="match status" value="1"/>
</dbReference>
<dbReference type="GO" id="GO:0009298">
    <property type="term" value="P:GDP-mannose biosynthetic process"/>
    <property type="evidence" value="ECO:0007669"/>
    <property type="project" value="TreeGrafter"/>
</dbReference>
<dbReference type="FunFam" id="2.60.120.10:FF:000032">
    <property type="entry name" value="Mannose-1-phosphate guanylyltransferase/mannose-6-phosphate isomerase"/>
    <property type="match status" value="1"/>
</dbReference>
<proteinExistence type="inferred from homology"/>
<dbReference type="Pfam" id="PF00483">
    <property type="entry name" value="NTP_transferase"/>
    <property type="match status" value="1"/>
</dbReference>
<evidence type="ECO:0000256" key="8">
    <source>
        <dbReference type="RuleBase" id="RU004190"/>
    </source>
</evidence>
<evidence type="ECO:0000256" key="7">
    <source>
        <dbReference type="ARBA" id="ARBA00047343"/>
    </source>
</evidence>
<comment type="catalytic activity">
    <reaction evidence="7">
        <text>alpha-D-mannose 1-phosphate + GTP + H(+) = GDP-alpha-D-mannose + diphosphate</text>
        <dbReference type="Rhea" id="RHEA:15229"/>
        <dbReference type="ChEBI" id="CHEBI:15378"/>
        <dbReference type="ChEBI" id="CHEBI:33019"/>
        <dbReference type="ChEBI" id="CHEBI:37565"/>
        <dbReference type="ChEBI" id="CHEBI:57527"/>
        <dbReference type="ChEBI" id="CHEBI:58409"/>
        <dbReference type="EC" id="2.7.7.13"/>
    </reaction>
</comment>
<dbReference type="InterPro" id="IPR001538">
    <property type="entry name" value="Man6P_isomerase-2_C"/>
</dbReference>
<comment type="similarity">
    <text evidence="1 8">Belongs to the mannose-6-phosphate isomerase type 2 family.</text>
</comment>
<dbReference type="SUPFAM" id="SSF53448">
    <property type="entry name" value="Nucleotide-diphospho-sugar transferases"/>
    <property type="match status" value="1"/>
</dbReference>
<gene>
    <name evidence="13" type="ORF">B0O95_10575</name>
</gene>
<evidence type="ECO:0000256" key="4">
    <source>
        <dbReference type="ARBA" id="ARBA00022695"/>
    </source>
</evidence>
<dbReference type="AlphaFoldDB" id="A0A2P5KAZ6"/>
<dbReference type="PANTHER" id="PTHR46390:SF1">
    <property type="entry name" value="MANNOSE-1-PHOSPHATE GUANYLYLTRANSFERASE"/>
    <property type="match status" value="1"/>
</dbReference>